<dbReference type="EMBL" id="JAXQNO010000012">
    <property type="protein sequence ID" value="KAK4787503.1"/>
    <property type="molecule type" value="Genomic_DNA"/>
</dbReference>
<protein>
    <submittedName>
        <fullName evidence="2">Uncharacterized protein</fullName>
    </submittedName>
</protein>
<accession>A0AAN7R6D1</accession>
<keyword evidence="3" id="KW-1185">Reference proteome</keyword>
<comment type="caution">
    <text evidence="2">The sequence shown here is derived from an EMBL/GenBank/DDBJ whole genome shotgun (WGS) entry which is preliminary data.</text>
</comment>
<name>A0AAN7R6D1_TRANT</name>
<organism evidence="2 3">
    <name type="scientific">Trapa natans</name>
    <name type="common">Water chestnut</name>
    <dbReference type="NCBI Taxonomy" id="22666"/>
    <lineage>
        <taxon>Eukaryota</taxon>
        <taxon>Viridiplantae</taxon>
        <taxon>Streptophyta</taxon>
        <taxon>Embryophyta</taxon>
        <taxon>Tracheophyta</taxon>
        <taxon>Spermatophyta</taxon>
        <taxon>Magnoliopsida</taxon>
        <taxon>eudicotyledons</taxon>
        <taxon>Gunneridae</taxon>
        <taxon>Pentapetalae</taxon>
        <taxon>rosids</taxon>
        <taxon>malvids</taxon>
        <taxon>Myrtales</taxon>
        <taxon>Lythraceae</taxon>
        <taxon>Trapa</taxon>
    </lineage>
</organism>
<feature type="region of interest" description="Disordered" evidence="1">
    <location>
        <begin position="1"/>
        <end position="23"/>
    </location>
</feature>
<evidence type="ECO:0000313" key="2">
    <source>
        <dbReference type="EMBL" id="KAK4787503.1"/>
    </source>
</evidence>
<reference evidence="2 3" key="1">
    <citation type="journal article" date="2023" name="Hortic Res">
        <title>Pangenome of water caltrop reveals structural variations and asymmetric subgenome divergence after allopolyploidization.</title>
        <authorList>
            <person name="Zhang X."/>
            <person name="Chen Y."/>
            <person name="Wang L."/>
            <person name="Yuan Y."/>
            <person name="Fang M."/>
            <person name="Shi L."/>
            <person name="Lu R."/>
            <person name="Comes H.P."/>
            <person name="Ma Y."/>
            <person name="Chen Y."/>
            <person name="Huang G."/>
            <person name="Zhou Y."/>
            <person name="Zheng Z."/>
            <person name="Qiu Y."/>
        </authorList>
    </citation>
    <scope>NUCLEOTIDE SEQUENCE [LARGE SCALE GENOMIC DNA]</scope>
    <source>
        <strain evidence="2">F231</strain>
    </source>
</reference>
<feature type="compositionally biased region" description="Basic and acidic residues" evidence="1">
    <location>
        <begin position="1"/>
        <end position="15"/>
    </location>
</feature>
<evidence type="ECO:0000313" key="3">
    <source>
        <dbReference type="Proteomes" id="UP001346149"/>
    </source>
</evidence>
<evidence type="ECO:0000256" key="1">
    <source>
        <dbReference type="SAM" id="MobiDB-lite"/>
    </source>
</evidence>
<sequence length="66" mass="7279">MVLLPEKKGGGRGEKASGGGKQLQRREEQTLVRWCIALILLQLRPLACPSLPPYLTTTNHPTETQP</sequence>
<dbReference type="AlphaFoldDB" id="A0AAN7R6D1"/>
<proteinExistence type="predicted"/>
<dbReference type="Proteomes" id="UP001346149">
    <property type="component" value="Unassembled WGS sequence"/>
</dbReference>
<gene>
    <name evidence="2" type="ORF">SAY86_011336</name>
</gene>